<protein>
    <submittedName>
        <fullName evidence="2">Helix-turn-helix domain-containing protein</fullName>
    </submittedName>
</protein>
<reference evidence="2 3" key="1">
    <citation type="submission" date="2021-10" db="EMBL/GenBank/DDBJ databases">
        <title>Anaerobic single-cell dispensing facilitates the cultivation of human gut bacteria.</title>
        <authorList>
            <person name="Afrizal A."/>
        </authorList>
    </citation>
    <scope>NUCLEOTIDE SEQUENCE [LARGE SCALE GENOMIC DNA]</scope>
    <source>
        <strain evidence="2 3">CLA-AA-H277</strain>
    </source>
</reference>
<keyword evidence="3" id="KW-1185">Reference proteome</keyword>
<dbReference type="SMART" id="SM00530">
    <property type="entry name" value="HTH_XRE"/>
    <property type="match status" value="1"/>
</dbReference>
<dbReference type="Proteomes" id="UP001197875">
    <property type="component" value="Unassembled WGS sequence"/>
</dbReference>
<dbReference type="InterPro" id="IPR010982">
    <property type="entry name" value="Lambda_DNA-bd_dom_sf"/>
</dbReference>
<name>A0AAE3DW52_9FIRM</name>
<dbReference type="Gene3D" id="1.10.260.40">
    <property type="entry name" value="lambda repressor-like DNA-binding domains"/>
    <property type="match status" value="1"/>
</dbReference>
<organism evidence="2 3">
    <name type="scientific">Fusicatenibacter faecihominis</name>
    <dbReference type="NCBI Taxonomy" id="2881276"/>
    <lineage>
        <taxon>Bacteria</taxon>
        <taxon>Bacillati</taxon>
        <taxon>Bacillota</taxon>
        <taxon>Clostridia</taxon>
        <taxon>Lachnospirales</taxon>
        <taxon>Lachnospiraceae</taxon>
        <taxon>Fusicatenibacter</taxon>
    </lineage>
</organism>
<feature type="domain" description="HTH cro/C1-type" evidence="1">
    <location>
        <begin position="12"/>
        <end position="65"/>
    </location>
</feature>
<dbReference type="GO" id="GO:0003677">
    <property type="term" value="F:DNA binding"/>
    <property type="evidence" value="ECO:0007669"/>
    <property type="project" value="InterPro"/>
</dbReference>
<dbReference type="RefSeq" id="WP_227616308.1">
    <property type="nucleotide sequence ID" value="NZ_JAJEPR010000058.1"/>
</dbReference>
<evidence type="ECO:0000313" key="3">
    <source>
        <dbReference type="Proteomes" id="UP001197875"/>
    </source>
</evidence>
<dbReference type="AlphaFoldDB" id="A0AAE3DW52"/>
<dbReference type="CDD" id="cd00093">
    <property type="entry name" value="HTH_XRE"/>
    <property type="match status" value="1"/>
</dbReference>
<evidence type="ECO:0000259" key="1">
    <source>
        <dbReference type="PROSITE" id="PS50943"/>
    </source>
</evidence>
<proteinExistence type="predicted"/>
<dbReference type="PROSITE" id="PS50943">
    <property type="entry name" value="HTH_CROC1"/>
    <property type="match status" value="1"/>
</dbReference>
<accession>A0AAE3DW52</accession>
<gene>
    <name evidence="2" type="ORF">LKD71_17015</name>
</gene>
<sequence>MKDEKTDIAKELSRICKEKGISRYSLSKRTGIPDSTLQNYENGTTPNFSTLEIICEALGTTIAGFFQGDCFSYFTEDQEELMSLFEKMGPDDRQRLLAFADGLASDL</sequence>
<dbReference type="Pfam" id="PF13443">
    <property type="entry name" value="HTH_26"/>
    <property type="match status" value="1"/>
</dbReference>
<comment type="caution">
    <text evidence="2">The sequence shown here is derived from an EMBL/GenBank/DDBJ whole genome shotgun (WGS) entry which is preliminary data.</text>
</comment>
<evidence type="ECO:0000313" key="2">
    <source>
        <dbReference type="EMBL" id="MCC2191465.1"/>
    </source>
</evidence>
<dbReference type="InterPro" id="IPR001387">
    <property type="entry name" value="Cro/C1-type_HTH"/>
</dbReference>
<dbReference type="EMBL" id="JAJEPR010000058">
    <property type="protein sequence ID" value="MCC2191465.1"/>
    <property type="molecule type" value="Genomic_DNA"/>
</dbReference>
<dbReference type="SUPFAM" id="SSF47413">
    <property type="entry name" value="lambda repressor-like DNA-binding domains"/>
    <property type="match status" value="1"/>
</dbReference>